<dbReference type="RefSeq" id="WP_379903125.1">
    <property type="nucleotide sequence ID" value="NZ_JBHRTR010000031.1"/>
</dbReference>
<dbReference type="Proteomes" id="UP001595528">
    <property type="component" value="Unassembled WGS sequence"/>
</dbReference>
<organism evidence="1 2">
    <name type="scientific">Marinibaculum pumilum</name>
    <dbReference type="NCBI Taxonomy" id="1766165"/>
    <lineage>
        <taxon>Bacteria</taxon>
        <taxon>Pseudomonadati</taxon>
        <taxon>Pseudomonadota</taxon>
        <taxon>Alphaproteobacteria</taxon>
        <taxon>Rhodospirillales</taxon>
        <taxon>Rhodospirillaceae</taxon>
        <taxon>Marinibaculum</taxon>
    </lineage>
</organism>
<sequence length="124" mass="13597">MKPAKRPAPFSLRLSEEERARLEREAGSEPLGSYIRSKLLDEGEAPRKKARRAPPVDYALLGQILARLGKSEISANLCLLAALAEAGELPIDEETQHDLRTACADVKDMRLILIRALGLKPGGR</sequence>
<evidence type="ECO:0008006" key="3">
    <source>
        <dbReference type="Google" id="ProtNLM"/>
    </source>
</evidence>
<accession>A0ABV7L4I2</accession>
<reference evidence="2" key="1">
    <citation type="journal article" date="2019" name="Int. J. Syst. Evol. Microbiol.">
        <title>The Global Catalogue of Microorganisms (GCM) 10K type strain sequencing project: providing services to taxonomists for standard genome sequencing and annotation.</title>
        <authorList>
            <consortium name="The Broad Institute Genomics Platform"/>
            <consortium name="The Broad Institute Genome Sequencing Center for Infectious Disease"/>
            <person name="Wu L."/>
            <person name="Ma J."/>
        </authorList>
    </citation>
    <scope>NUCLEOTIDE SEQUENCE [LARGE SCALE GENOMIC DNA]</scope>
    <source>
        <strain evidence="2">KCTC 42964</strain>
    </source>
</reference>
<evidence type="ECO:0000313" key="2">
    <source>
        <dbReference type="Proteomes" id="UP001595528"/>
    </source>
</evidence>
<keyword evidence="2" id="KW-1185">Reference proteome</keyword>
<evidence type="ECO:0000313" key="1">
    <source>
        <dbReference type="EMBL" id="MFC3229172.1"/>
    </source>
</evidence>
<name>A0ABV7L4I2_9PROT</name>
<proteinExistence type="predicted"/>
<dbReference type="EMBL" id="JBHRTR010000031">
    <property type="protein sequence ID" value="MFC3229172.1"/>
    <property type="molecule type" value="Genomic_DNA"/>
</dbReference>
<protein>
    <recommendedName>
        <fullName evidence="3">Plasmid mobilization relaxosome protein MobC</fullName>
    </recommendedName>
</protein>
<comment type="caution">
    <text evidence="1">The sequence shown here is derived from an EMBL/GenBank/DDBJ whole genome shotgun (WGS) entry which is preliminary data.</text>
</comment>
<gene>
    <name evidence="1" type="ORF">ACFOGJ_18140</name>
</gene>